<organism evidence="1 2">
    <name type="scientific">Rosa chinensis</name>
    <name type="common">China rose</name>
    <dbReference type="NCBI Taxonomy" id="74649"/>
    <lineage>
        <taxon>Eukaryota</taxon>
        <taxon>Viridiplantae</taxon>
        <taxon>Streptophyta</taxon>
        <taxon>Embryophyta</taxon>
        <taxon>Tracheophyta</taxon>
        <taxon>Spermatophyta</taxon>
        <taxon>Magnoliopsida</taxon>
        <taxon>eudicotyledons</taxon>
        <taxon>Gunneridae</taxon>
        <taxon>Pentapetalae</taxon>
        <taxon>rosids</taxon>
        <taxon>fabids</taxon>
        <taxon>Rosales</taxon>
        <taxon>Rosaceae</taxon>
        <taxon>Rosoideae</taxon>
        <taxon>Rosoideae incertae sedis</taxon>
        <taxon>Rosa</taxon>
    </lineage>
</organism>
<dbReference type="PANTHER" id="PTHR46633:SF3">
    <property type="entry name" value="SERINE_THREONINE-PROTEIN KINASE WNK (WITH NO LYSINE)-LIKE PROTEIN"/>
    <property type="match status" value="1"/>
</dbReference>
<dbReference type="Gramene" id="PRQ37273">
    <property type="protein sequence ID" value="PRQ37273"/>
    <property type="gene ID" value="RchiOBHm_Chr4g0400741"/>
</dbReference>
<protein>
    <submittedName>
        <fullName evidence="1">Uncharacterized protein</fullName>
    </submittedName>
</protein>
<dbReference type="EMBL" id="PDCK01000042">
    <property type="protein sequence ID" value="PRQ37273.1"/>
    <property type="molecule type" value="Genomic_DNA"/>
</dbReference>
<evidence type="ECO:0000313" key="1">
    <source>
        <dbReference type="EMBL" id="PRQ37273.1"/>
    </source>
</evidence>
<comment type="caution">
    <text evidence="1">The sequence shown here is derived from an EMBL/GenBank/DDBJ whole genome shotgun (WGS) entry which is preliminary data.</text>
</comment>
<accession>A0A2P6QSX2</accession>
<gene>
    <name evidence="1" type="ORF">RchiOBHm_Chr4g0400741</name>
</gene>
<proteinExistence type="predicted"/>
<evidence type="ECO:0000313" key="2">
    <source>
        <dbReference type="Proteomes" id="UP000238479"/>
    </source>
</evidence>
<reference evidence="1 2" key="1">
    <citation type="journal article" date="2018" name="Nat. Genet.">
        <title>The Rosa genome provides new insights in the design of modern roses.</title>
        <authorList>
            <person name="Bendahmane M."/>
        </authorList>
    </citation>
    <scope>NUCLEOTIDE SEQUENCE [LARGE SCALE GENOMIC DNA]</scope>
    <source>
        <strain evidence="2">cv. Old Blush</strain>
    </source>
</reference>
<name>A0A2P6QSX2_ROSCH</name>
<dbReference type="Proteomes" id="UP000238479">
    <property type="component" value="Chromosome 4"/>
</dbReference>
<dbReference type="STRING" id="74649.A0A2P6QSX2"/>
<keyword evidence="2" id="KW-1185">Reference proteome</keyword>
<dbReference type="AlphaFoldDB" id="A0A2P6QSX2"/>
<dbReference type="PANTHER" id="PTHR46633">
    <property type="entry name" value="TRANSCRIPTION FACTOR MYC/MYB-RELATED"/>
    <property type="match status" value="1"/>
</dbReference>
<sequence>MEEHINPLAVTHLLQHTLRSLLEGHGAYDRSRGNRRNWILVLEDGFCNFGAPHQLMIRSTHPLMSHEIYNCGEGLIGKVAADHSRNWIYKEPNDQHQEINFYQHGTTQLTWYYTFTI</sequence>